<protein>
    <submittedName>
        <fullName evidence="1">Uncharacterized protein</fullName>
    </submittedName>
</protein>
<gene>
    <name evidence="1" type="ORF">RRG08_011161</name>
</gene>
<reference evidence="1" key="1">
    <citation type="journal article" date="2023" name="G3 (Bethesda)">
        <title>A reference genome for the long-term kleptoplast-retaining sea slug Elysia crispata morphotype clarki.</title>
        <authorList>
            <person name="Eastman K.E."/>
            <person name="Pendleton A.L."/>
            <person name="Shaikh M.A."/>
            <person name="Suttiyut T."/>
            <person name="Ogas R."/>
            <person name="Tomko P."/>
            <person name="Gavelis G."/>
            <person name="Widhalm J.R."/>
            <person name="Wisecaver J.H."/>
        </authorList>
    </citation>
    <scope>NUCLEOTIDE SEQUENCE</scope>
    <source>
        <strain evidence="1">ECLA1</strain>
    </source>
</reference>
<organism evidence="1 2">
    <name type="scientific">Elysia crispata</name>
    <name type="common">lettuce slug</name>
    <dbReference type="NCBI Taxonomy" id="231223"/>
    <lineage>
        <taxon>Eukaryota</taxon>
        <taxon>Metazoa</taxon>
        <taxon>Spiralia</taxon>
        <taxon>Lophotrochozoa</taxon>
        <taxon>Mollusca</taxon>
        <taxon>Gastropoda</taxon>
        <taxon>Heterobranchia</taxon>
        <taxon>Euthyneura</taxon>
        <taxon>Panpulmonata</taxon>
        <taxon>Sacoglossa</taxon>
        <taxon>Placobranchoidea</taxon>
        <taxon>Plakobranchidae</taxon>
        <taxon>Elysia</taxon>
    </lineage>
</organism>
<evidence type="ECO:0000313" key="2">
    <source>
        <dbReference type="Proteomes" id="UP001283361"/>
    </source>
</evidence>
<proteinExistence type="predicted"/>
<dbReference type="EMBL" id="JAWDGP010002879">
    <property type="protein sequence ID" value="KAK3779138.1"/>
    <property type="molecule type" value="Genomic_DNA"/>
</dbReference>
<comment type="caution">
    <text evidence="1">The sequence shown here is derived from an EMBL/GenBank/DDBJ whole genome shotgun (WGS) entry which is preliminary data.</text>
</comment>
<name>A0AAE1A0M8_9GAST</name>
<keyword evidence="2" id="KW-1185">Reference proteome</keyword>
<evidence type="ECO:0000313" key="1">
    <source>
        <dbReference type="EMBL" id="KAK3779138.1"/>
    </source>
</evidence>
<dbReference type="AlphaFoldDB" id="A0AAE1A0M8"/>
<dbReference type="Proteomes" id="UP001283361">
    <property type="component" value="Unassembled WGS sequence"/>
</dbReference>
<accession>A0AAE1A0M8</accession>
<sequence length="91" mass="10104">MGVVNTPGLFVQGEMTVQPEANKAKMTNDCGGHCPPRERECRPRPLLGGSRSFHRSMVPTPGRAYLGNSPVFRTKTTYKSRLLRFLANLLT</sequence>